<dbReference type="PRINTS" id="PR00111">
    <property type="entry name" value="ABHYDROLASE"/>
</dbReference>
<reference evidence="2 3" key="1">
    <citation type="submission" date="2017-03" db="EMBL/GenBank/DDBJ databases">
        <authorList>
            <person name="Afonso C.L."/>
            <person name="Miller P.J."/>
            <person name="Scott M.A."/>
            <person name="Spackman E."/>
            <person name="Goraichik I."/>
            <person name="Dimitrov K.M."/>
            <person name="Suarez D.L."/>
            <person name="Swayne D.E."/>
        </authorList>
    </citation>
    <scope>NUCLEOTIDE SEQUENCE [LARGE SCALE GENOMIC DNA]</scope>
    <source>
        <strain evidence="2">SB41UT1</strain>
    </source>
</reference>
<dbReference type="SUPFAM" id="SSF53474">
    <property type="entry name" value="alpha/beta-Hydrolases"/>
    <property type="match status" value="1"/>
</dbReference>
<keyword evidence="2" id="KW-0378">Hydrolase</keyword>
<dbReference type="InterPro" id="IPR000073">
    <property type="entry name" value="AB_hydrolase_1"/>
</dbReference>
<dbReference type="EMBL" id="FWPT01000004">
    <property type="protein sequence ID" value="SMA45625.1"/>
    <property type="molecule type" value="Genomic_DNA"/>
</dbReference>
<dbReference type="PANTHER" id="PTHR43798">
    <property type="entry name" value="MONOACYLGLYCEROL LIPASE"/>
    <property type="match status" value="1"/>
</dbReference>
<proteinExistence type="predicted"/>
<evidence type="ECO:0000259" key="1">
    <source>
        <dbReference type="Pfam" id="PF00561"/>
    </source>
</evidence>
<gene>
    <name evidence="2" type="primary">lip3</name>
    <name evidence="2" type="ORF">EHSB41UT_01966</name>
</gene>
<dbReference type="OrthoDB" id="5853561at2"/>
<evidence type="ECO:0000313" key="3">
    <source>
        <dbReference type="Proteomes" id="UP000196573"/>
    </source>
</evidence>
<organism evidence="2 3">
    <name type="scientific">Parendozoicomonas haliclonae</name>
    <dbReference type="NCBI Taxonomy" id="1960125"/>
    <lineage>
        <taxon>Bacteria</taxon>
        <taxon>Pseudomonadati</taxon>
        <taxon>Pseudomonadota</taxon>
        <taxon>Gammaproteobacteria</taxon>
        <taxon>Oceanospirillales</taxon>
        <taxon>Endozoicomonadaceae</taxon>
        <taxon>Parendozoicomonas</taxon>
    </lineage>
</organism>
<dbReference type="Proteomes" id="UP000196573">
    <property type="component" value="Unassembled WGS sequence"/>
</dbReference>
<dbReference type="Gene3D" id="3.40.50.1820">
    <property type="entry name" value="alpha/beta hydrolase"/>
    <property type="match status" value="1"/>
</dbReference>
<name>A0A1X7AJB6_9GAMM</name>
<feature type="domain" description="AB hydrolase-1" evidence="1">
    <location>
        <begin position="58"/>
        <end position="298"/>
    </location>
</feature>
<dbReference type="AlphaFoldDB" id="A0A1X7AJB6"/>
<dbReference type="InterPro" id="IPR050266">
    <property type="entry name" value="AB_hydrolase_sf"/>
</dbReference>
<dbReference type="GO" id="GO:0046464">
    <property type="term" value="P:acylglycerol catabolic process"/>
    <property type="evidence" value="ECO:0007669"/>
    <property type="project" value="TreeGrafter"/>
</dbReference>
<evidence type="ECO:0000313" key="2">
    <source>
        <dbReference type="EMBL" id="SMA45625.1"/>
    </source>
</evidence>
<dbReference type="GO" id="GO:0047372">
    <property type="term" value="F:monoacylglycerol lipase activity"/>
    <property type="evidence" value="ECO:0007669"/>
    <property type="project" value="TreeGrafter"/>
</dbReference>
<protein>
    <submittedName>
        <fullName evidence="2">Lipase 3</fullName>
        <ecNumber evidence="2">3.1.1.3</ecNumber>
    </submittedName>
</protein>
<dbReference type="RefSeq" id="WP_087109324.1">
    <property type="nucleotide sequence ID" value="NZ_CBCSCN010000002.1"/>
</dbReference>
<keyword evidence="3" id="KW-1185">Reference proteome</keyword>
<dbReference type="EC" id="3.1.1.3" evidence="2"/>
<sequence length="312" mass="34057">MSSHQPSRLQAALWKMQDGFYNAAIKMERSRAGLQLEQISVGNINFSLLRGGKPGAETILMVHGFGADKDNWIHLAGQLGDQYQILAVDLAGHGESSQESDNQGNPLNFEIPAQADRIKALLDQLGIAKVHFIGNSMGGAIGLQFAASHQDALHTLMLVDNAGIESPVQSEFFQLLEKGENPLIAREKGDYEVLMSFVMSKRPFMPWPVPAVLERKAIARAALNDTIFADMLKSRDEMGNPEQIEAILAAITVPSLVIWGEEDRVLDISSIEVMAKYMPNLKSVTLPGIGHVPMLEAPKKVATAFRQFAGSV</sequence>
<dbReference type="Pfam" id="PF00561">
    <property type="entry name" value="Abhydrolase_1"/>
    <property type="match status" value="1"/>
</dbReference>
<dbReference type="PANTHER" id="PTHR43798:SF5">
    <property type="entry name" value="MONOACYLGLYCEROL LIPASE ABHD6"/>
    <property type="match status" value="1"/>
</dbReference>
<dbReference type="GO" id="GO:0016020">
    <property type="term" value="C:membrane"/>
    <property type="evidence" value="ECO:0007669"/>
    <property type="project" value="TreeGrafter"/>
</dbReference>
<accession>A0A1X7AJB6</accession>
<dbReference type="GO" id="GO:0004806">
    <property type="term" value="F:triacylglycerol lipase activity"/>
    <property type="evidence" value="ECO:0007669"/>
    <property type="project" value="UniProtKB-EC"/>
</dbReference>
<dbReference type="InterPro" id="IPR029058">
    <property type="entry name" value="AB_hydrolase_fold"/>
</dbReference>